<dbReference type="Pfam" id="PF07238">
    <property type="entry name" value="PilZ"/>
    <property type="match status" value="1"/>
</dbReference>
<sequence>MTFEPPLLIASVTIFLSLFLPLGTFSILTYRLKKNLVKQKGENERLLENVYHLKQKQQEIERRKAFRLEVSNVDCEITLNGIGDRKLNHLIGKKGTGTIHDLSANGARLACHYDLPVRKGIIIGIDFIFREEHFSFRAKLVRKIEHFEGNHVEFGIEFIGMSIQEQEQLSSLLIATEREYMRSKGYKNVHFFENYKN</sequence>
<comment type="caution">
    <text evidence="3">The sequence shown here is derived from an EMBL/GenBank/DDBJ whole genome shotgun (WGS) entry which is preliminary data.</text>
</comment>
<proteinExistence type="predicted"/>
<keyword evidence="3" id="KW-0282">Flagellum</keyword>
<gene>
    <name evidence="3" type="ORF">HNQ41_001315</name>
</gene>
<dbReference type="Proteomes" id="UP000551878">
    <property type="component" value="Unassembled WGS sequence"/>
</dbReference>
<dbReference type="AlphaFoldDB" id="A0A840QP18"/>
<dbReference type="RefSeq" id="WP_184663607.1">
    <property type="nucleotide sequence ID" value="NZ_JACHHB010000005.1"/>
</dbReference>
<dbReference type="Gene3D" id="2.40.10.220">
    <property type="entry name" value="predicted glycosyltransferase like domains"/>
    <property type="match status" value="1"/>
</dbReference>
<keyword evidence="4" id="KW-1185">Reference proteome</keyword>
<keyword evidence="1" id="KW-0472">Membrane</keyword>
<dbReference type="EMBL" id="JACHHB010000005">
    <property type="protein sequence ID" value="MBB5173146.1"/>
    <property type="molecule type" value="Genomic_DNA"/>
</dbReference>
<protein>
    <submittedName>
        <fullName evidence="3">C-di-GMP-binding flagellar brake protein YcgR</fullName>
    </submittedName>
</protein>
<name>A0A840QP18_9BACI</name>
<organism evidence="3 4">
    <name type="scientific">Texcoconibacillus texcoconensis</name>
    <dbReference type="NCBI Taxonomy" id="1095777"/>
    <lineage>
        <taxon>Bacteria</taxon>
        <taxon>Bacillati</taxon>
        <taxon>Bacillota</taxon>
        <taxon>Bacilli</taxon>
        <taxon>Bacillales</taxon>
        <taxon>Bacillaceae</taxon>
        <taxon>Texcoconibacillus</taxon>
    </lineage>
</organism>
<feature type="domain" description="PilZ" evidence="2">
    <location>
        <begin position="61"/>
        <end position="173"/>
    </location>
</feature>
<dbReference type="InterPro" id="IPR009875">
    <property type="entry name" value="PilZ_domain"/>
</dbReference>
<dbReference type="SUPFAM" id="SSF141371">
    <property type="entry name" value="PilZ domain-like"/>
    <property type="match status" value="1"/>
</dbReference>
<feature type="transmembrane region" description="Helical" evidence="1">
    <location>
        <begin position="6"/>
        <end position="30"/>
    </location>
</feature>
<evidence type="ECO:0000256" key="1">
    <source>
        <dbReference type="SAM" id="Phobius"/>
    </source>
</evidence>
<keyword evidence="3" id="KW-0969">Cilium</keyword>
<reference evidence="3 4" key="1">
    <citation type="submission" date="2020-08" db="EMBL/GenBank/DDBJ databases">
        <title>Genomic Encyclopedia of Type Strains, Phase IV (KMG-IV): sequencing the most valuable type-strain genomes for metagenomic binning, comparative biology and taxonomic classification.</title>
        <authorList>
            <person name="Goeker M."/>
        </authorList>
    </citation>
    <scope>NUCLEOTIDE SEQUENCE [LARGE SCALE GENOMIC DNA]</scope>
    <source>
        <strain evidence="3 4">DSM 24696</strain>
    </source>
</reference>
<dbReference type="GO" id="GO:0035438">
    <property type="term" value="F:cyclic-di-GMP binding"/>
    <property type="evidence" value="ECO:0007669"/>
    <property type="project" value="InterPro"/>
</dbReference>
<evidence type="ECO:0000259" key="2">
    <source>
        <dbReference type="Pfam" id="PF07238"/>
    </source>
</evidence>
<evidence type="ECO:0000313" key="3">
    <source>
        <dbReference type="EMBL" id="MBB5173146.1"/>
    </source>
</evidence>
<keyword evidence="1" id="KW-0812">Transmembrane</keyword>
<accession>A0A840QP18</accession>
<keyword evidence="1" id="KW-1133">Transmembrane helix</keyword>
<evidence type="ECO:0000313" key="4">
    <source>
        <dbReference type="Proteomes" id="UP000551878"/>
    </source>
</evidence>
<keyword evidence="3" id="KW-0966">Cell projection</keyword>